<dbReference type="WBParaSite" id="scaffold8039_cov210.g12675">
    <property type="protein sequence ID" value="scaffold8039_cov210.g12675"/>
    <property type="gene ID" value="scaffold8039_cov210.g12675"/>
</dbReference>
<proteinExistence type="predicted"/>
<feature type="compositionally biased region" description="Basic and acidic residues" evidence="1">
    <location>
        <begin position="280"/>
        <end position="295"/>
    </location>
</feature>
<name>A0A915N867_MELJA</name>
<feature type="region of interest" description="Disordered" evidence="1">
    <location>
        <begin position="1"/>
        <end position="25"/>
    </location>
</feature>
<evidence type="ECO:0000313" key="3">
    <source>
        <dbReference type="WBParaSite" id="scaffold8039_cov210.g12675"/>
    </source>
</evidence>
<feature type="region of interest" description="Disordered" evidence="1">
    <location>
        <begin position="280"/>
        <end position="316"/>
    </location>
</feature>
<organism evidence="2 3">
    <name type="scientific">Meloidogyne javanica</name>
    <name type="common">Root-knot nematode worm</name>
    <dbReference type="NCBI Taxonomy" id="6303"/>
    <lineage>
        <taxon>Eukaryota</taxon>
        <taxon>Metazoa</taxon>
        <taxon>Ecdysozoa</taxon>
        <taxon>Nematoda</taxon>
        <taxon>Chromadorea</taxon>
        <taxon>Rhabditida</taxon>
        <taxon>Tylenchina</taxon>
        <taxon>Tylenchomorpha</taxon>
        <taxon>Tylenchoidea</taxon>
        <taxon>Meloidogynidae</taxon>
        <taxon>Meloidogyninae</taxon>
        <taxon>Meloidogyne</taxon>
        <taxon>Meloidogyne incognita group</taxon>
    </lineage>
</organism>
<accession>A0A915N867</accession>
<dbReference type="Proteomes" id="UP000887561">
    <property type="component" value="Unplaced"/>
</dbReference>
<reference evidence="3" key="1">
    <citation type="submission" date="2022-11" db="UniProtKB">
        <authorList>
            <consortium name="WormBaseParasite"/>
        </authorList>
    </citation>
    <scope>IDENTIFICATION</scope>
</reference>
<protein>
    <submittedName>
        <fullName evidence="3">Uncharacterized protein</fullName>
    </submittedName>
</protein>
<evidence type="ECO:0000256" key="1">
    <source>
        <dbReference type="SAM" id="MobiDB-lite"/>
    </source>
</evidence>
<evidence type="ECO:0000313" key="2">
    <source>
        <dbReference type="Proteomes" id="UP000887561"/>
    </source>
</evidence>
<keyword evidence="2" id="KW-1185">Reference proteome</keyword>
<sequence length="460" mass="52557">MDEQKEKGSGIGESATMTEGKEGFEIRSTTLKASKNVLKEKILSGVPVDVIISLNKFSKENTEFSTILTKNLQKCVDKLKYEKEKKERPELSGPELFIQEARDYLEEDPPDTDSSQDAARGAFEYSVELFFQKIGIHLKTRNALEVLSYFAVSVARQPGDGNLSRPLDFAHKLYYTLSTTKNQMMGIIKNIELLIQKFKEFDHNEVKEKLESYREKKVGKKGEKMVLNDEFLGDFGEMKLKDEECEEEIFGENLSYLQFVLLFYVQLQIIEKMSDQDQKVETKRGQKIKRQEERSAGQYSSMPESEHGIKRPLKSSKIESDEMKDVELSKDLEASEDTFEQQKVKLEFFTGVDCVVINTLKGIKESDADFPKLFNNEEAEGYVNQKIPDTVQGCEKLWAAFVSKVALFYEKIGVDLVSHNSVDVLSEFAIEVSFGAMKLHDRNHKDKIFGKKCNFTNTAV</sequence>
<dbReference type="AlphaFoldDB" id="A0A915N867"/>